<sequence length="459" mass="53815">MAASPDSSSLPKTVSLLRLKNTPTNTVPVVKSPRIKPLSSRFNTSTSVTWEDLPLFKEISDDARPALLLKKLEQCSIVFDFTDPTSHPAYKEAKQKYLVDLVDYIAHNRNVIDEPVYPAVFSMFAANLFRTIPPQVNPMGEQFDPDEDDPVLEVAWPHLQIVYEFFLRFIESPDFSPAVARKYIDHKFIQELLDLFDSEDPREREYLKTTLHRIYGKFLHLRAFIRKAINNIFFYFIYEQERHHGIAELLEILGSIINGFALPLKEEHQNFLTKVLLPLHKARPLIVYYQQLAYCTVQFLEKDPKLTDKVVHGLLKYWPKVSSPKEVMFLNEMEDILTNMDDEMFGRLCIPVFKQVARSMASPHFQVADRALGYWRNDCVVELISRHRTTILPIVFPVLSKFSKGHWNRNVHQVMYNTLQFFMDEDPDLFEKCLRQAREQRQGERLRIKQRDIVWDHVQ</sequence>
<dbReference type="InterPro" id="IPR002554">
    <property type="entry name" value="PP2A_B56"/>
</dbReference>
<evidence type="ECO:0000313" key="2">
    <source>
        <dbReference type="Proteomes" id="UP000268162"/>
    </source>
</evidence>
<dbReference type="STRING" id="215637.A0A4P9ZXT3"/>
<protein>
    <submittedName>
        <fullName evidence="1">Protein phosphatase 2A regulatory B subunit</fullName>
    </submittedName>
</protein>
<dbReference type="FunFam" id="1.25.10.10:FF:000353">
    <property type="entry name" value="Serine/threonine-protein phosphatase 2A 56 kDa regulatory subunit"/>
    <property type="match status" value="1"/>
</dbReference>
<organism evidence="1 2">
    <name type="scientific">Dimargaris cristalligena</name>
    <dbReference type="NCBI Taxonomy" id="215637"/>
    <lineage>
        <taxon>Eukaryota</taxon>
        <taxon>Fungi</taxon>
        <taxon>Fungi incertae sedis</taxon>
        <taxon>Zoopagomycota</taxon>
        <taxon>Kickxellomycotina</taxon>
        <taxon>Dimargaritomycetes</taxon>
        <taxon>Dimargaritales</taxon>
        <taxon>Dimargaritaceae</taxon>
        <taxon>Dimargaris</taxon>
    </lineage>
</organism>
<dbReference type="Pfam" id="PF01603">
    <property type="entry name" value="B56"/>
    <property type="match status" value="1"/>
</dbReference>
<dbReference type="EMBL" id="ML002395">
    <property type="protein sequence ID" value="RKP38188.1"/>
    <property type="molecule type" value="Genomic_DNA"/>
</dbReference>
<dbReference type="InterPro" id="IPR016024">
    <property type="entry name" value="ARM-type_fold"/>
</dbReference>
<dbReference type="GO" id="GO:0019888">
    <property type="term" value="F:protein phosphatase regulator activity"/>
    <property type="evidence" value="ECO:0007669"/>
    <property type="project" value="InterPro"/>
</dbReference>
<dbReference type="Gene3D" id="1.25.10.10">
    <property type="entry name" value="Leucine-rich Repeat Variant"/>
    <property type="match status" value="1"/>
</dbReference>
<feature type="non-terminal residue" evidence="1">
    <location>
        <position position="459"/>
    </location>
</feature>
<accession>A0A4P9ZXT3</accession>
<name>A0A4P9ZXT3_9FUNG</name>
<dbReference type="GO" id="GO:0007165">
    <property type="term" value="P:signal transduction"/>
    <property type="evidence" value="ECO:0007669"/>
    <property type="project" value="InterPro"/>
</dbReference>
<evidence type="ECO:0000313" key="1">
    <source>
        <dbReference type="EMBL" id="RKP38188.1"/>
    </source>
</evidence>
<reference evidence="2" key="1">
    <citation type="journal article" date="2018" name="Nat. Microbiol.">
        <title>Leveraging single-cell genomics to expand the fungal tree of life.</title>
        <authorList>
            <person name="Ahrendt S.R."/>
            <person name="Quandt C.A."/>
            <person name="Ciobanu D."/>
            <person name="Clum A."/>
            <person name="Salamov A."/>
            <person name="Andreopoulos B."/>
            <person name="Cheng J.F."/>
            <person name="Woyke T."/>
            <person name="Pelin A."/>
            <person name="Henrissat B."/>
            <person name="Reynolds N.K."/>
            <person name="Benny G.L."/>
            <person name="Smith M.E."/>
            <person name="James T.Y."/>
            <person name="Grigoriev I.V."/>
        </authorList>
    </citation>
    <scope>NUCLEOTIDE SEQUENCE [LARGE SCALE GENOMIC DNA]</scope>
    <source>
        <strain evidence="2">RSA 468</strain>
    </source>
</reference>
<dbReference type="SUPFAM" id="SSF48371">
    <property type="entry name" value="ARM repeat"/>
    <property type="match status" value="1"/>
</dbReference>
<dbReference type="AlphaFoldDB" id="A0A4P9ZXT3"/>
<dbReference type="PANTHER" id="PTHR10257:SF3">
    <property type="entry name" value="SERINE_THREONINE-PROTEIN PHOSPHATASE 2A 56 KDA REGULATORY SUBUNIT GAMMA ISOFORM"/>
    <property type="match status" value="1"/>
</dbReference>
<dbReference type="Proteomes" id="UP000268162">
    <property type="component" value="Unassembled WGS sequence"/>
</dbReference>
<gene>
    <name evidence="1" type="ORF">BJ085DRAFT_21644</name>
</gene>
<dbReference type="InterPro" id="IPR011989">
    <property type="entry name" value="ARM-like"/>
</dbReference>
<dbReference type="PIRSF" id="PIRSF028043">
    <property type="entry name" value="PP2A_B56"/>
    <property type="match status" value="1"/>
</dbReference>
<proteinExistence type="predicted"/>
<keyword evidence="2" id="KW-1185">Reference proteome</keyword>
<dbReference type="PANTHER" id="PTHR10257">
    <property type="entry name" value="SERINE/THREONINE PROTEIN PHOSPHATASE 2A PP2A REGULATORY SUBUNIT B"/>
    <property type="match status" value="1"/>
</dbReference>
<dbReference type="GO" id="GO:0000159">
    <property type="term" value="C:protein phosphatase type 2A complex"/>
    <property type="evidence" value="ECO:0007669"/>
    <property type="project" value="InterPro"/>
</dbReference>